<organism evidence="1 2">
    <name type="scientific">Owenia fusiformis</name>
    <name type="common">Polychaete worm</name>
    <dbReference type="NCBI Taxonomy" id="6347"/>
    <lineage>
        <taxon>Eukaryota</taxon>
        <taxon>Metazoa</taxon>
        <taxon>Spiralia</taxon>
        <taxon>Lophotrochozoa</taxon>
        <taxon>Annelida</taxon>
        <taxon>Polychaeta</taxon>
        <taxon>Sedentaria</taxon>
        <taxon>Canalipalpata</taxon>
        <taxon>Sabellida</taxon>
        <taxon>Oweniida</taxon>
        <taxon>Oweniidae</taxon>
        <taxon>Owenia</taxon>
    </lineage>
</organism>
<dbReference type="EMBL" id="CAIIXF020000007">
    <property type="protein sequence ID" value="CAH1790305.1"/>
    <property type="molecule type" value="Genomic_DNA"/>
</dbReference>
<proteinExistence type="predicted"/>
<protein>
    <submittedName>
        <fullName evidence="1">Uncharacterized protein</fullName>
    </submittedName>
</protein>
<feature type="non-terminal residue" evidence="1">
    <location>
        <position position="1"/>
    </location>
</feature>
<gene>
    <name evidence="1" type="ORF">OFUS_LOCUS15525</name>
</gene>
<accession>A0A8J1YCC6</accession>
<comment type="caution">
    <text evidence="1">The sequence shown here is derived from an EMBL/GenBank/DDBJ whole genome shotgun (WGS) entry which is preliminary data.</text>
</comment>
<sequence length="217" mass="23748">DYVTCRGATGWGSYTGYRAYNSRGSGGIPWRTALLTGALFGSTRYMSRRRYIDNPDREPVICVNYDNQINATAGVIVNATTNATTNATYVMGRFICPMWNQNENMQCCCGPTNKEYCCECTMSIGAIVGIATGGALGLIILVSIAIRSFCYSDLQKGRCRKKKTGCAKDDVVGVAKTFPDGYQTTYGNTPAIGDKQAKDDLNKQPWPGPEEGYWKLD</sequence>
<reference evidence="1" key="1">
    <citation type="submission" date="2022-03" db="EMBL/GenBank/DDBJ databases">
        <authorList>
            <person name="Martin C."/>
        </authorList>
    </citation>
    <scope>NUCLEOTIDE SEQUENCE</scope>
</reference>
<name>A0A8J1YCC6_OWEFU</name>
<evidence type="ECO:0000313" key="2">
    <source>
        <dbReference type="Proteomes" id="UP000749559"/>
    </source>
</evidence>
<dbReference type="OrthoDB" id="6122775at2759"/>
<evidence type="ECO:0000313" key="1">
    <source>
        <dbReference type="EMBL" id="CAH1790305.1"/>
    </source>
</evidence>
<keyword evidence="2" id="KW-1185">Reference proteome</keyword>
<dbReference type="Proteomes" id="UP000749559">
    <property type="component" value="Unassembled WGS sequence"/>
</dbReference>
<dbReference type="AlphaFoldDB" id="A0A8J1YCC6"/>